<reference evidence="2" key="2">
    <citation type="submission" date="2020-09" db="EMBL/GenBank/DDBJ databases">
        <authorList>
            <person name="Sun Q."/>
            <person name="Ohkuma M."/>
        </authorList>
    </citation>
    <scope>NUCLEOTIDE SEQUENCE</scope>
    <source>
        <strain evidence="2">JCM 3091</strain>
    </source>
</reference>
<proteinExistence type="predicted"/>
<dbReference type="Proteomes" id="UP000662200">
    <property type="component" value="Unassembled WGS sequence"/>
</dbReference>
<dbReference type="EMBL" id="BMQC01000028">
    <property type="protein sequence ID" value="GGK43900.1"/>
    <property type="molecule type" value="Genomic_DNA"/>
</dbReference>
<name>A0A8J3BVU8_9ACTN</name>
<evidence type="ECO:0000313" key="2">
    <source>
        <dbReference type="EMBL" id="GGK43900.1"/>
    </source>
</evidence>
<sequence length="317" mass="33345">MSEQDRAAGRHRPGAVREPPGAAVLDLQGAAGNAATALALGRLAAAHRSDAGPAGWQRPRVQRQVAPGLAAQTAVRVVASGADGVLVEETQRRIGTADVGGYLVRLLTTAVPRLYYQAFFSYDQLDPAVATGGTPTVDLTSSSVRGGEPRQTGAPVPTGSGPAATHADTDMEEEDDTPFEGNIDHLPATVVVGGVTLTWISEGNENVLKPTSGGDVPHLTFVEKDPIKFHLTTAEVSDDQRWVTVSRKGYAWNGMRRVLVDDPHFPASQQRLPVLSVKDGYARYEVTGASRRSVRVAVGVPATAMPSADKMAAALSI</sequence>
<reference evidence="2" key="1">
    <citation type="journal article" date="2014" name="Int. J. Syst. Evol. Microbiol.">
        <title>Complete genome sequence of Corynebacterium casei LMG S-19264T (=DSM 44701T), isolated from a smear-ripened cheese.</title>
        <authorList>
            <consortium name="US DOE Joint Genome Institute (JGI-PGF)"/>
            <person name="Walter F."/>
            <person name="Albersmeier A."/>
            <person name="Kalinowski J."/>
            <person name="Ruckert C."/>
        </authorList>
    </citation>
    <scope>NUCLEOTIDE SEQUENCE</scope>
    <source>
        <strain evidence="2">JCM 3091</strain>
    </source>
</reference>
<evidence type="ECO:0000256" key="1">
    <source>
        <dbReference type="SAM" id="MobiDB-lite"/>
    </source>
</evidence>
<gene>
    <name evidence="2" type="ORF">GCM10010124_40930</name>
</gene>
<dbReference type="AlphaFoldDB" id="A0A8J3BVU8"/>
<organism evidence="2 3">
    <name type="scientific">Pilimelia terevasa</name>
    <dbReference type="NCBI Taxonomy" id="53372"/>
    <lineage>
        <taxon>Bacteria</taxon>
        <taxon>Bacillati</taxon>
        <taxon>Actinomycetota</taxon>
        <taxon>Actinomycetes</taxon>
        <taxon>Micromonosporales</taxon>
        <taxon>Micromonosporaceae</taxon>
        <taxon>Pilimelia</taxon>
    </lineage>
</organism>
<comment type="caution">
    <text evidence="2">The sequence shown here is derived from an EMBL/GenBank/DDBJ whole genome shotgun (WGS) entry which is preliminary data.</text>
</comment>
<keyword evidence="3" id="KW-1185">Reference proteome</keyword>
<feature type="region of interest" description="Disordered" evidence="1">
    <location>
        <begin position="1"/>
        <end position="20"/>
    </location>
</feature>
<evidence type="ECO:0000313" key="3">
    <source>
        <dbReference type="Proteomes" id="UP000662200"/>
    </source>
</evidence>
<protein>
    <submittedName>
        <fullName evidence="2">Uncharacterized protein</fullName>
    </submittedName>
</protein>
<feature type="region of interest" description="Disordered" evidence="1">
    <location>
        <begin position="133"/>
        <end position="184"/>
    </location>
</feature>
<feature type="compositionally biased region" description="Polar residues" evidence="1">
    <location>
        <begin position="133"/>
        <end position="144"/>
    </location>
</feature>
<accession>A0A8J3BVU8</accession>